<keyword evidence="2" id="KW-1185">Reference proteome</keyword>
<dbReference type="AlphaFoldDB" id="A0A1H2H1V3"/>
<sequence>MALMFTRPDWAAGLVFSQRLPLQVVARLTILKSVAHYAERLTCILRACQTENKESPMKALHFLLPLAALLAATPSFAEDGTDTDLRCGTNLVETGAAKADVLSWCGEPTSKEGEQWVYNRGDTQPTIVVYFSADDTVGRITALPMD</sequence>
<organism evidence="1 2">
    <name type="scientific">Pseudomonas pohangensis</name>
    <dbReference type="NCBI Taxonomy" id="364197"/>
    <lineage>
        <taxon>Bacteria</taxon>
        <taxon>Pseudomonadati</taxon>
        <taxon>Pseudomonadota</taxon>
        <taxon>Gammaproteobacteria</taxon>
        <taxon>Pseudomonadales</taxon>
        <taxon>Pseudomonadaceae</taxon>
        <taxon>Pseudomonas</taxon>
    </lineage>
</organism>
<evidence type="ECO:0000313" key="1">
    <source>
        <dbReference type="EMBL" id="SDU25796.1"/>
    </source>
</evidence>
<dbReference type="Proteomes" id="UP000243232">
    <property type="component" value="Chromosome I"/>
</dbReference>
<protein>
    <recommendedName>
        <fullName evidence="3">DUF2845 domain-containing protein</fullName>
    </recommendedName>
</protein>
<evidence type="ECO:0000313" key="2">
    <source>
        <dbReference type="Proteomes" id="UP000243232"/>
    </source>
</evidence>
<reference evidence="2" key="1">
    <citation type="submission" date="2016-10" db="EMBL/GenBank/DDBJ databases">
        <authorList>
            <person name="Varghese N."/>
            <person name="Submissions S."/>
        </authorList>
    </citation>
    <scope>NUCLEOTIDE SEQUENCE [LARGE SCALE GENOMIC DNA]</scope>
    <source>
        <strain evidence="2">DSM 17875</strain>
    </source>
</reference>
<accession>A0A1H2H1V3</accession>
<dbReference type="EMBL" id="LT629785">
    <property type="protein sequence ID" value="SDU25796.1"/>
    <property type="molecule type" value="Genomic_DNA"/>
</dbReference>
<dbReference type="InterPro" id="IPR021268">
    <property type="entry name" value="DUF2845"/>
</dbReference>
<evidence type="ECO:0008006" key="3">
    <source>
        <dbReference type="Google" id="ProtNLM"/>
    </source>
</evidence>
<proteinExistence type="predicted"/>
<name>A0A1H2H1V3_9PSED</name>
<dbReference type="Pfam" id="PF11006">
    <property type="entry name" value="DUF2845"/>
    <property type="match status" value="1"/>
</dbReference>
<gene>
    <name evidence="1" type="ORF">SAMN05216296_2697</name>
</gene>